<evidence type="ECO:0000313" key="2">
    <source>
        <dbReference type="Proteomes" id="UP001228581"/>
    </source>
</evidence>
<evidence type="ECO:0000313" key="1">
    <source>
        <dbReference type="EMBL" id="MDJ1491871.1"/>
    </source>
</evidence>
<gene>
    <name evidence="1" type="ORF">QNI19_02935</name>
</gene>
<accession>A0ABT7CED1</accession>
<reference evidence="1 2" key="1">
    <citation type="submission" date="2023-05" db="EMBL/GenBank/DDBJ databases">
        <authorList>
            <person name="Zhang X."/>
        </authorList>
    </citation>
    <scope>NUCLEOTIDE SEQUENCE [LARGE SCALE GENOMIC DNA]</scope>
    <source>
        <strain evidence="1 2">DM2B3-1</strain>
    </source>
</reference>
<keyword evidence="2" id="KW-1185">Reference proteome</keyword>
<dbReference type="Proteomes" id="UP001228581">
    <property type="component" value="Unassembled WGS sequence"/>
</dbReference>
<sequence length="48" mass="5730">MKMTKSTYYGKLKFGNWTKQEEDWLIGWAKRNGMPDSKMQKNQQSVTE</sequence>
<organism evidence="1 2">
    <name type="scientific">Xanthocytophaga flava</name>
    <dbReference type="NCBI Taxonomy" id="3048013"/>
    <lineage>
        <taxon>Bacteria</taxon>
        <taxon>Pseudomonadati</taxon>
        <taxon>Bacteroidota</taxon>
        <taxon>Cytophagia</taxon>
        <taxon>Cytophagales</taxon>
        <taxon>Rhodocytophagaceae</taxon>
        <taxon>Xanthocytophaga</taxon>
    </lineage>
</organism>
<name>A0ABT7CED1_9BACT</name>
<comment type="caution">
    <text evidence="1">The sequence shown here is derived from an EMBL/GenBank/DDBJ whole genome shotgun (WGS) entry which is preliminary data.</text>
</comment>
<protein>
    <submittedName>
        <fullName evidence="1">Uncharacterized protein</fullName>
    </submittedName>
</protein>
<dbReference type="EMBL" id="JASJOT010000001">
    <property type="protein sequence ID" value="MDJ1491871.1"/>
    <property type="molecule type" value="Genomic_DNA"/>
</dbReference>
<proteinExistence type="predicted"/>
<dbReference type="RefSeq" id="WP_314036027.1">
    <property type="nucleotide sequence ID" value="NZ_JASJOR010000035.1"/>
</dbReference>